<name>S0P0T1_9ENTE</name>
<proteinExistence type="inferred from homology"/>
<dbReference type="PATRIC" id="fig|1140003.3.peg.453"/>
<dbReference type="CDD" id="cd18084">
    <property type="entry name" value="RsmE-like"/>
    <property type="match status" value="1"/>
</dbReference>
<keyword evidence="16" id="KW-1185">Reference proteome</keyword>
<evidence type="ECO:0000313" key="16">
    <source>
        <dbReference type="Proteomes" id="UP000015961"/>
    </source>
</evidence>
<evidence type="ECO:0000256" key="12">
    <source>
        <dbReference type="PIRNR" id="PIRNR015601"/>
    </source>
</evidence>
<evidence type="ECO:0000256" key="7">
    <source>
        <dbReference type="ARBA" id="ARBA00022603"/>
    </source>
</evidence>
<evidence type="ECO:0000256" key="2">
    <source>
        <dbReference type="ARBA" id="ARBA00005528"/>
    </source>
</evidence>
<evidence type="ECO:0000256" key="3">
    <source>
        <dbReference type="ARBA" id="ARBA00012328"/>
    </source>
</evidence>
<evidence type="ECO:0000256" key="9">
    <source>
        <dbReference type="ARBA" id="ARBA00022691"/>
    </source>
</evidence>
<comment type="caution">
    <text evidence="15">The sequence shown here is derived from an EMBL/GenBank/DDBJ whole genome shotgun (WGS) entry which is preliminary data.</text>
</comment>
<organism evidence="15 16">
    <name type="scientific">Enterococcus sulfureus ATCC 49903</name>
    <dbReference type="NCBI Taxonomy" id="1140003"/>
    <lineage>
        <taxon>Bacteria</taxon>
        <taxon>Bacillati</taxon>
        <taxon>Bacillota</taxon>
        <taxon>Bacilli</taxon>
        <taxon>Lactobacillales</taxon>
        <taxon>Enterococcaceae</taxon>
        <taxon>Enterococcus</taxon>
    </lineage>
</organism>
<dbReference type="SUPFAM" id="SSF75217">
    <property type="entry name" value="alpha/beta knot"/>
    <property type="match status" value="1"/>
</dbReference>
<dbReference type="InterPro" id="IPR006700">
    <property type="entry name" value="RsmE"/>
</dbReference>
<dbReference type="InterPro" id="IPR015947">
    <property type="entry name" value="PUA-like_sf"/>
</dbReference>
<evidence type="ECO:0000256" key="1">
    <source>
        <dbReference type="ARBA" id="ARBA00004496"/>
    </source>
</evidence>
<keyword evidence="7 12" id="KW-0489">Methyltransferase</keyword>
<dbReference type="PIRSF" id="PIRSF015601">
    <property type="entry name" value="MTase_slr0722"/>
    <property type="match status" value="1"/>
</dbReference>
<evidence type="ECO:0000259" key="14">
    <source>
        <dbReference type="Pfam" id="PF20260"/>
    </source>
</evidence>
<dbReference type="InterPro" id="IPR029026">
    <property type="entry name" value="tRNA_m1G_MTases_N"/>
</dbReference>
<dbReference type="EMBL" id="ASWO01000001">
    <property type="protein sequence ID" value="EOT87397.1"/>
    <property type="molecule type" value="Genomic_DNA"/>
</dbReference>
<protein>
    <recommendedName>
        <fullName evidence="4 12">Ribosomal RNA small subunit methyltransferase E</fullName>
        <ecNumber evidence="3 12">2.1.1.193</ecNumber>
    </recommendedName>
</protein>
<evidence type="ECO:0000256" key="6">
    <source>
        <dbReference type="ARBA" id="ARBA00022552"/>
    </source>
</evidence>
<dbReference type="PANTHER" id="PTHR30027">
    <property type="entry name" value="RIBOSOMAL RNA SMALL SUBUNIT METHYLTRANSFERASE E"/>
    <property type="match status" value="1"/>
</dbReference>
<dbReference type="InterPro" id="IPR046887">
    <property type="entry name" value="RsmE_PUA-like"/>
</dbReference>
<dbReference type="RefSeq" id="WP_016184949.1">
    <property type="nucleotide sequence ID" value="NZ_ASWO01000001.1"/>
</dbReference>
<keyword evidence="6 12" id="KW-0698">rRNA processing</keyword>
<evidence type="ECO:0000256" key="10">
    <source>
        <dbReference type="ARBA" id="ARBA00025699"/>
    </source>
</evidence>
<dbReference type="AlphaFoldDB" id="S0P0T1"/>
<dbReference type="OrthoDB" id="9815641at2"/>
<accession>S0P0T1</accession>
<evidence type="ECO:0000256" key="5">
    <source>
        <dbReference type="ARBA" id="ARBA00022490"/>
    </source>
</evidence>
<dbReference type="GO" id="GO:0070042">
    <property type="term" value="F:rRNA (uridine-N3-)-methyltransferase activity"/>
    <property type="evidence" value="ECO:0007669"/>
    <property type="project" value="TreeGrafter"/>
</dbReference>
<dbReference type="Proteomes" id="UP000015961">
    <property type="component" value="Unassembled WGS sequence"/>
</dbReference>
<evidence type="ECO:0000256" key="4">
    <source>
        <dbReference type="ARBA" id="ARBA00013673"/>
    </source>
</evidence>
<dbReference type="InterPro" id="IPR029028">
    <property type="entry name" value="Alpha/beta_knot_MTases"/>
</dbReference>
<evidence type="ECO:0000259" key="13">
    <source>
        <dbReference type="Pfam" id="PF04452"/>
    </source>
</evidence>
<dbReference type="EC" id="2.1.1.193" evidence="3 12"/>
<dbReference type="NCBIfam" id="NF008691">
    <property type="entry name" value="PRK11713.1-4"/>
    <property type="match status" value="1"/>
</dbReference>
<feature type="domain" description="Ribosomal RNA small subunit methyltransferase E methyltransferase" evidence="13">
    <location>
        <begin position="71"/>
        <end position="242"/>
    </location>
</feature>
<dbReference type="NCBIfam" id="TIGR00046">
    <property type="entry name" value="RsmE family RNA methyltransferase"/>
    <property type="match status" value="1"/>
</dbReference>
<dbReference type="GO" id="GO:0005737">
    <property type="term" value="C:cytoplasm"/>
    <property type="evidence" value="ECO:0007669"/>
    <property type="project" value="UniProtKB-SubCell"/>
</dbReference>
<dbReference type="PANTHER" id="PTHR30027:SF3">
    <property type="entry name" value="16S RRNA (URACIL(1498)-N(3))-METHYLTRANSFERASE"/>
    <property type="match status" value="1"/>
</dbReference>
<comment type="subcellular location">
    <subcellularLocation>
        <location evidence="1 12">Cytoplasm</location>
    </subcellularLocation>
</comment>
<dbReference type="Gene3D" id="3.40.1280.10">
    <property type="match status" value="1"/>
</dbReference>
<dbReference type="STRING" id="1140003.OMY_00458"/>
<dbReference type="SUPFAM" id="SSF88697">
    <property type="entry name" value="PUA domain-like"/>
    <property type="match status" value="1"/>
</dbReference>
<dbReference type="Pfam" id="PF20260">
    <property type="entry name" value="PUA_4"/>
    <property type="match status" value="1"/>
</dbReference>
<keyword evidence="5 12" id="KW-0963">Cytoplasm</keyword>
<comment type="function">
    <text evidence="10 12">Specifically methylates the N3 position of the uracil ring of uridine 1498 (m3U1498) in 16S rRNA. Acts on the fully assembled 30S ribosomal subunit.</text>
</comment>
<dbReference type="InterPro" id="IPR046886">
    <property type="entry name" value="RsmE_MTase_dom"/>
</dbReference>
<feature type="domain" description="Ribosomal RNA small subunit methyltransferase E PUA-like" evidence="14">
    <location>
        <begin position="19"/>
        <end position="61"/>
    </location>
</feature>
<keyword evidence="8 12" id="KW-0808">Transferase</keyword>
<evidence type="ECO:0000256" key="8">
    <source>
        <dbReference type="ARBA" id="ARBA00022679"/>
    </source>
</evidence>
<evidence type="ECO:0000313" key="15">
    <source>
        <dbReference type="EMBL" id="EOT87397.1"/>
    </source>
</evidence>
<dbReference type="Pfam" id="PF04452">
    <property type="entry name" value="Methyltrans_RNA"/>
    <property type="match status" value="1"/>
</dbReference>
<sequence>MQRYFLNKVYEKQETIEVSGDVYHHMIRVMRMTEEDQVYLAFLNQVIVAKIQKVGPETVELIQMGTEEQQKELPVRVTIASGYPKGDKLDLIFQKATELGAFGLEAFPAAASVVKWDHKKRQKKQERLQKIALEAAEQSHRSYCPTVRLYEQQQELIATFSQYTHVLVAYEESAKQNEKGKFVQTLTKLKQEDSLLLLFGPEGGFSPKEIASFEAAGAQCCGLGPRILRAETAPFYALSAISYQTELMASLNV</sequence>
<evidence type="ECO:0000256" key="11">
    <source>
        <dbReference type="ARBA" id="ARBA00047944"/>
    </source>
</evidence>
<reference evidence="15 16" key="1">
    <citation type="submission" date="2013-03" db="EMBL/GenBank/DDBJ databases">
        <title>The Genome Sequence of Enterococcus sulfureus ATCC_49903 (PacBio/Illumina hybrid assembly).</title>
        <authorList>
            <consortium name="The Broad Institute Genomics Platform"/>
            <consortium name="The Broad Institute Genome Sequencing Center for Infectious Disease"/>
            <person name="Earl A."/>
            <person name="Russ C."/>
            <person name="Gilmore M."/>
            <person name="Surin D."/>
            <person name="Walker B."/>
            <person name="Young S."/>
            <person name="Zeng Q."/>
            <person name="Gargeya S."/>
            <person name="Fitzgerald M."/>
            <person name="Haas B."/>
            <person name="Abouelleil A."/>
            <person name="Allen A.W."/>
            <person name="Alvarado L."/>
            <person name="Arachchi H.M."/>
            <person name="Berlin A.M."/>
            <person name="Chapman S.B."/>
            <person name="Gainer-Dewar J."/>
            <person name="Goldberg J."/>
            <person name="Griggs A."/>
            <person name="Gujja S."/>
            <person name="Hansen M."/>
            <person name="Howarth C."/>
            <person name="Imamovic A."/>
            <person name="Ireland A."/>
            <person name="Larimer J."/>
            <person name="McCowan C."/>
            <person name="Murphy C."/>
            <person name="Pearson M."/>
            <person name="Poon T.W."/>
            <person name="Priest M."/>
            <person name="Roberts A."/>
            <person name="Saif S."/>
            <person name="Shea T."/>
            <person name="Sisk P."/>
            <person name="Sykes S."/>
            <person name="Wortman J."/>
            <person name="Nusbaum C."/>
            <person name="Birren B."/>
        </authorList>
    </citation>
    <scope>NUCLEOTIDE SEQUENCE [LARGE SCALE GENOMIC DNA]</scope>
    <source>
        <strain evidence="15 16">ATCC 49903</strain>
    </source>
</reference>
<dbReference type="GO" id="GO:0070475">
    <property type="term" value="P:rRNA base methylation"/>
    <property type="evidence" value="ECO:0007669"/>
    <property type="project" value="TreeGrafter"/>
</dbReference>
<dbReference type="eggNOG" id="COG1385">
    <property type="taxonomic scope" value="Bacteria"/>
</dbReference>
<gene>
    <name evidence="15" type="ORF">I573_00453</name>
</gene>
<comment type="catalytic activity">
    <reaction evidence="11 12">
        <text>uridine(1498) in 16S rRNA + S-adenosyl-L-methionine = N(3)-methyluridine(1498) in 16S rRNA + S-adenosyl-L-homocysteine + H(+)</text>
        <dbReference type="Rhea" id="RHEA:42920"/>
        <dbReference type="Rhea" id="RHEA-COMP:10283"/>
        <dbReference type="Rhea" id="RHEA-COMP:10284"/>
        <dbReference type="ChEBI" id="CHEBI:15378"/>
        <dbReference type="ChEBI" id="CHEBI:57856"/>
        <dbReference type="ChEBI" id="CHEBI:59789"/>
        <dbReference type="ChEBI" id="CHEBI:65315"/>
        <dbReference type="ChEBI" id="CHEBI:74502"/>
        <dbReference type="EC" id="2.1.1.193"/>
    </reaction>
</comment>
<keyword evidence="9 12" id="KW-0949">S-adenosyl-L-methionine</keyword>
<comment type="similarity">
    <text evidence="2 12">Belongs to the RNA methyltransferase RsmE family.</text>
</comment>